<feature type="transmembrane region" description="Helical" evidence="1">
    <location>
        <begin position="74"/>
        <end position="97"/>
    </location>
</feature>
<dbReference type="Proteomes" id="UP000680067">
    <property type="component" value="Unassembled WGS sequence"/>
</dbReference>
<name>A0A941I4Z1_9BURK</name>
<feature type="transmembrane region" description="Helical" evidence="1">
    <location>
        <begin position="52"/>
        <end position="68"/>
    </location>
</feature>
<reference evidence="2" key="1">
    <citation type="submission" date="2021-04" db="EMBL/GenBank/DDBJ databases">
        <title>novel species isolated from subtropical streams in China.</title>
        <authorList>
            <person name="Lu H."/>
        </authorList>
    </citation>
    <scope>NUCLEOTIDE SEQUENCE</scope>
    <source>
        <strain evidence="2">LFS511W</strain>
    </source>
</reference>
<dbReference type="Pfam" id="PF04087">
    <property type="entry name" value="DUF389"/>
    <property type="match status" value="1"/>
</dbReference>
<feature type="transmembrane region" description="Helical" evidence="1">
    <location>
        <begin position="142"/>
        <end position="162"/>
    </location>
</feature>
<gene>
    <name evidence="2" type="ORF">KDM89_02665</name>
</gene>
<feature type="transmembrane region" description="Helical" evidence="1">
    <location>
        <begin position="243"/>
        <end position="262"/>
    </location>
</feature>
<comment type="caution">
    <text evidence="2">The sequence shown here is derived from an EMBL/GenBank/DDBJ whole genome shotgun (WGS) entry which is preliminary data.</text>
</comment>
<keyword evidence="1" id="KW-0472">Membrane</keyword>
<dbReference type="RefSeq" id="WP_212686371.1">
    <property type="nucleotide sequence ID" value="NZ_JAGSPN010000001.1"/>
</dbReference>
<keyword evidence="1" id="KW-0812">Transmembrane</keyword>
<dbReference type="InterPro" id="IPR005240">
    <property type="entry name" value="DUF389"/>
</dbReference>
<evidence type="ECO:0000313" key="2">
    <source>
        <dbReference type="EMBL" id="MBR7781031.1"/>
    </source>
</evidence>
<feature type="transmembrane region" description="Helical" evidence="1">
    <location>
        <begin position="109"/>
        <end position="130"/>
    </location>
</feature>
<sequence length="473" mass="52221">MNAPEPLQTAADNPPGFWRDLRQRFHLNSDKADDRQIDETIRAGVSLSGSNLWALICAILLASIGLNVNSASAIIGAMLISPLMGPIVGAGYGIAIYDFALVRKSLKNLAIASLVSLLASGMYFFVSPLGEAQSELLARTSPTLWDVLIALAGGVVGVIGATRKDKGNVIPGVAIATALMPPLCTAGFGLAHGNWSFMLGALYLFSINSVFIAFATLTMLSLMLPRESRQADQRTQYQVRRSVTGIVALTAIPSIFLAYDLVSKEVFQQRARQFIAAEIQPEQAVIAERRIQPEQRSISLKLVGQWQTESMIRNWQKKLADYQLQDTRLDITQAGQRPLDLASLRQAVMNDPALVQRQNEKDVLIQRLQQQLSQQQTQQQQQRQLYAALADEIRAQYPQVSTVRISRFSDSEKTDNKDSGAPPELITMIDSTQALSRDEQQRLQRWLAVRLQHPALHILVRHGSNSSYLPPAS</sequence>
<keyword evidence="1" id="KW-1133">Transmembrane helix</keyword>
<evidence type="ECO:0000313" key="3">
    <source>
        <dbReference type="Proteomes" id="UP000680067"/>
    </source>
</evidence>
<evidence type="ECO:0000256" key="1">
    <source>
        <dbReference type="SAM" id="Phobius"/>
    </source>
</evidence>
<keyword evidence="3" id="KW-1185">Reference proteome</keyword>
<dbReference type="PANTHER" id="PTHR20992">
    <property type="entry name" value="AT15442P-RELATED"/>
    <property type="match status" value="1"/>
</dbReference>
<dbReference type="PANTHER" id="PTHR20992:SF9">
    <property type="entry name" value="AT15442P-RELATED"/>
    <property type="match status" value="1"/>
</dbReference>
<organism evidence="2 3">
    <name type="scientific">Undibacterium luofuense</name>
    <dbReference type="NCBI Taxonomy" id="2828733"/>
    <lineage>
        <taxon>Bacteria</taxon>
        <taxon>Pseudomonadati</taxon>
        <taxon>Pseudomonadota</taxon>
        <taxon>Betaproteobacteria</taxon>
        <taxon>Burkholderiales</taxon>
        <taxon>Oxalobacteraceae</taxon>
        <taxon>Undibacterium</taxon>
    </lineage>
</organism>
<accession>A0A941I4Z1</accession>
<feature type="transmembrane region" description="Helical" evidence="1">
    <location>
        <begin position="169"/>
        <end position="191"/>
    </location>
</feature>
<dbReference type="EMBL" id="JAGSPN010000001">
    <property type="protein sequence ID" value="MBR7781031.1"/>
    <property type="molecule type" value="Genomic_DNA"/>
</dbReference>
<protein>
    <submittedName>
        <fullName evidence="2">DUF389 domain-containing protein</fullName>
    </submittedName>
</protein>
<dbReference type="AlphaFoldDB" id="A0A941I4Z1"/>
<proteinExistence type="predicted"/>
<feature type="transmembrane region" description="Helical" evidence="1">
    <location>
        <begin position="197"/>
        <end position="222"/>
    </location>
</feature>